<feature type="domain" description="Peptidase M56" evidence="3">
    <location>
        <begin position="7"/>
        <end position="257"/>
    </location>
</feature>
<feature type="transmembrane region" description="Helical" evidence="1">
    <location>
        <begin position="304"/>
        <end position="324"/>
    </location>
</feature>
<dbReference type="SUPFAM" id="SSF51261">
    <property type="entry name" value="Duplicated hybrid motif"/>
    <property type="match status" value="1"/>
</dbReference>
<dbReference type="InterPro" id="IPR016047">
    <property type="entry name" value="M23ase_b-sheet_dom"/>
</dbReference>
<accession>A0ABQ1R6D5</accession>
<evidence type="ECO:0000313" key="4">
    <source>
        <dbReference type="EMBL" id="GGD59834.1"/>
    </source>
</evidence>
<evidence type="ECO:0000256" key="1">
    <source>
        <dbReference type="SAM" id="Phobius"/>
    </source>
</evidence>
<reference evidence="5" key="1">
    <citation type="journal article" date="2019" name="Int. J. Syst. Evol. Microbiol.">
        <title>The Global Catalogue of Microorganisms (GCM) 10K type strain sequencing project: providing services to taxonomists for standard genome sequencing and annotation.</title>
        <authorList>
            <consortium name="The Broad Institute Genomics Platform"/>
            <consortium name="The Broad Institute Genome Sequencing Center for Infectious Disease"/>
            <person name="Wu L."/>
            <person name="Ma J."/>
        </authorList>
    </citation>
    <scope>NUCLEOTIDE SEQUENCE [LARGE SCALE GENOMIC DNA]</scope>
    <source>
        <strain evidence="5">CGMCC 1.12923</strain>
    </source>
</reference>
<evidence type="ECO:0000259" key="2">
    <source>
        <dbReference type="Pfam" id="PF01551"/>
    </source>
</evidence>
<dbReference type="RefSeq" id="WP_099034783.1">
    <property type="nucleotide sequence ID" value="NZ_BMGJ01000004.1"/>
</dbReference>
<proteinExistence type="predicted"/>
<gene>
    <name evidence="4" type="ORF">GCM10011357_13880</name>
</gene>
<comment type="caution">
    <text evidence="4">The sequence shown here is derived from an EMBL/GenBank/DDBJ whole genome shotgun (WGS) entry which is preliminary data.</text>
</comment>
<protein>
    <recommendedName>
        <fullName evidence="6">Peptidase M23 domain-containing protein</fullName>
    </recommendedName>
</protein>
<dbReference type="CDD" id="cd07341">
    <property type="entry name" value="M56_BlaR1_MecR1_like"/>
    <property type="match status" value="1"/>
</dbReference>
<dbReference type="Pfam" id="PF05569">
    <property type="entry name" value="Peptidase_M56"/>
    <property type="match status" value="1"/>
</dbReference>
<evidence type="ECO:0000259" key="3">
    <source>
        <dbReference type="Pfam" id="PF05569"/>
    </source>
</evidence>
<dbReference type="InterPro" id="IPR050570">
    <property type="entry name" value="Cell_wall_metabolism_enzyme"/>
</dbReference>
<dbReference type="PANTHER" id="PTHR21666:SF270">
    <property type="entry name" value="MUREIN HYDROLASE ACTIVATOR ENVC"/>
    <property type="match status" value="1"/>
</dbReference>
<feature type="transmembrane region" description="Helical" evidence="1">
    <location>
        <begin position="37"/>
        <end position="55"/>
    </location>
</feature>
<name>A0ABQ1R6D5_9ALTE</name>
<dbReference type="Pfam" id="PF01551">
    <property type="entry name" value="Peptidase_M23"/>
    <property type="match status" value="1"/>
</dbReference>
<sequence>MTSSILVILFVWILLCGLFTQVAGCLARKWQLTPGFWVWVLLVPSIILLPIPNVLIHKLEFVSTAHYTALEPVAWMAGHIAGPVQTSSTLPWAQLALTLIMLVSLLRLGRLLQQYRSVCRLARQSVYYPQALRKKVIPRNVQCRLLPAEAPPVSAFVAGLYRPVIVLPRDVLQLSQQQQQIIIEHELNHIRFGDHWWLMGWHCLCAVAWFNPFLSRLSAHFTHAVEMRCDGATIRQGGFSHHAYAQALIASLKQSAGAAPSSHDALMQLSFTGHGIDLAGYKQRVRVALGTGPAILSWQRHLPVFVLILACLALAKSTYTWALASAPGNWIMPVAEPVVSSVFGHVATFRHNRVHQGVDFKGPVGTAVQASAAGQVMIADDISLNPSYGKVVLVRHGDGWQTLYAHLDSIDVQAGEQIKQGQAVGTMGATGKVTGPHLHFELLENGHRHDPMAYLIDAQNAQEQ</sequence>
<dbReference type="InterPro" id="IPR008756">
    <property type="entry name" value="Peptidase_M56"/>
</dbReference>
<evidence type="ECO:0008006" key="6">
    <source>
        <dbReference type="Google" id="ProtNLM"/>
    </source>
</evidence>
<evidence type="ECO:0000313" key="5">
    <source>
        <dbReference type="Proteomes" id="UP000614272"/>
    </source>
</evidence>
<dbReference type="EMBL" id="BMGJ01000004">
    <property type="protein sequence ID" value="GGD59834.1"/>
    <property type="molecule type" value="Genomic_DNA"/>
</dbReference>
<feature type="domain" description="M23ase beta-sheet core" evidence="2">
    <location>
        <begin position="354"/>
        <end position="451"/>
    </location>
</feature>
<dbReference type="InterPro" id="IPR011055">
    <property type="entry name" value="Dup_hybrid_motif"/>
</dbReference>
<organism evidence="4 5">
    <name type="scientific">Lacimicrobium alkaliphilum</name>
    <dbReference type="NCBI Taxonomy" id="1526571"/>
    <lineage>
        <taxon>Bacteria</taxon>
        <taxon>Pseudomonadati</taxon>
        <taxon>Pseudomonadota</taxon>
        <taxon>Gammaproteobacteria</taxon>
        <taxon>Alteromonadales</taxon>
        <taxon>Alteromonadaceae</taxon>
        <taxon>Lacimicrobium</taxon>
    </lineage>
</organism>
<keyword evidence="1" id="KW-0812">Transmembrane</keyword>
<keyword evidence="5" id="KW-1185">Reference proteome</keyword>
<feature type="transmembrane region" description="Helical" evidence="1">
    <location>
        <begin position="90"/>
        <end position="108"/>
    </location>
</feature>
<keyword evidence="1" id="KW-1133">Transmembrane helix</keyword>
<dbReference type="CDD" id="cd12797">
    <property type="entry name" value="M23_peptidase"/>
    <property type="match status" value="1"/>
</dbReference>
<dbReference type="Proteomes" id="UP000614272">
    <property type="component" value="Unassembled WGS sequence"/>
</dbReference>
<dbReference type="Gene3D" id="2.70.70.10">
    <property type="entry name" value="Glucose Permease (Domain IIA)"/>
    <property type="match status" value="1"/>
</dbReference>
<keyword evidence="1" id="KW-0472">Membrane</keyword>
<dbReference type="PANTHER" id="PTHR21666">
    <property type="entry name" value="PEPTIDASE-RELATED"/>
    <property type="match status" value="1"/>
</dbReference>